<evidence type="ECO:0000313" key="3">
    <source>
        <dbReference type="Proteomes" id="UP001187415"/>
    </source>
</evidence>
<comment type="caution">
    <text evidence="2">The sequence shown here is derived from an EMBL/GenBank/DDBJ whole genome shotgun (WGS) entry which is preliminary data.</text>
</comment>
<reference evidence="2" key="1">
    <citation type="submission" date="2023-07" db="EMBL/GenBank/DDBJ databases">
        <title>Chromosome-level Genome Assembly of Striped Snakehead (Channa striata).</title>
        <authorList>
            <person name="Liu H."/>
        </authorList>
    </citation>
    <scope>NUCLEOTIDE SEQUENCE</scope>
    <source>
        <strain evidence="2">Gz</strain>
        <tissue evidence="2">Muscle</tissue>
    </source>
</reference>
<gene>
    <name evidence="2" type="ORF">Q5P01_003795</name>
</gene>
<feature type="region of interest" description="Disordered" evidence="1">
    <location>
        <begin position="1"/>
        <end position="35"/>
    </location>
</feature>
<proteinExistence type="predicted"/>
<evidence type="ECO:0000313" key="2">
    <source>
        <dbReference type="EMBL" id="KAK2859175.1"/>
    </source>
</evidence>
<evidence type="ECO:0000256" key="1">
    <source>
        <dbReference type="SAM" id="MobiDB-lite"/>
    </source>
</evidence>
<keyword evidence="3" id="KW-1185">Reference proteome</keyword>
<dbReference type="EMBL" id="JAUPFM010000002">
    <property type="protein sequence ID" value="KAK2859175.1"/>
    <property type="molecule type" value="Genomic_DNA"/>
</dbReference>
<accession>A0AA88NT49</accession>
<dbReference type="Proteomes" id="UP001187415">
    <property type="component" value="Unassembled WGS sequence"/>
</dbReference>
<dbReference type="AlphaFoldDB" id="A0AA88NT49"/>
<organism evidence="2 3">
    <name type="scientific">Channa striata</name>
    <name type="common">Snakehead murrel</name>
    <name type="synonym">Ophicephalus striatus</name>
    <dbReference type="NCBI Taxonomy" id="64152"/>
    <lineage>
        <taxon>Eukaryota</taxon>
        <taxon>Metazoa</taxon>
        <taxon>Chordata</taxon>
        <taxon>Craniata</taxon>
        <taxon>Vertebrata</taxon>
        <taxon>Euteleostomi</taxon>
        <taxon>Actinopterygii</taxon>
        <taxon>Neopterygii</taxon>
        <taxon>Teleostei</taxon>
        <taxon>Neoteleostei</taxon>
        <taxon>Acanthomorphata</taxon>
        <taxon>Anabantaria</taxon>
        <taxon>Anabantiformes</taxon>
        <taxon>Channoidei</taxon>
        <taxon>Channidae</taxon>
        <taxon>Channa</taxon>
    </lineage>
</organism>
<name>A0AA88NT49_CHASR</name>
<protein>
    <submittedName>
        <fullName evidence="2">Uncharacterized protein</fullName>
    </submittedName>
</protein>
<sequence length="93" mass="10060">MKGRRIHGAGTHDRHVTACSPRGGGDRRPLPPHGPRLTRLRTRCVPACGGWNHHVLLLLTFIKAEVASVKPHVSGSPLGLTDTRSLFLSGISR</sequence>